<dbReference type="InterPro" id="IPR011767">
    <property type="entry name" value="GLR_AS"/>
</dbReference>
<dbReference type="GO" id="GO:0004602">
    <property type="term" value="F:glutathione peroxidase activity"/>
    <property type="evidence" value="ECO:0007669"/>
    <property type="project" value="UniProtKB-ARBA"/>
</dbReference>
<dbReference type="InterPro" id="IPR014025">
    <property type="entry name" value="Glutaredoxin_subgr"/>
</dbReference>
<dbReference type="InterPro" id="IPR011899">
    <property type="entry name" value="Glutaredoxin_euk/vir"/>
</dbReference>
<organism evidence="6 7">
    <name type="scientific">Smittium mucronatum</name>
    <dbReference type="NCBI Taxonomy" id="133383"/>
    <lineage>
        <taxon>Eukaryota</taxon>
        <taxon>Fungi</taxon>
        <taxon>Fungi incertae sedis</taxon>
        <taxon>Zoopagomycota</taxon>
        <taxon>Kickxellomycotina</taxon>
        <taxon>Harpellomycetes</taxon>
        <taxon>Harpellales</taxon>
        <taxon>Legeriomycetaceae</taxon>
        <taxon>Smittium</taxon>
    </lineage>
</organism>
<dbReference type="GO" id="GO:0034599">
    <property type="term" value="P:cellular response to oxidative stress"/>
    <property type="evidence" value="ECO:0007669"/>
    <property type="project" value="TreeGrafter"/>
</dbReference>
<protein>
    <submittedName>
        <fullName evidence="6">Glutaredoxin</fullName>
    </submittedName>
</protein>
<evidence type="ECO:0000256" key="2">
    <source>
        <dbReference type="ARBA" id="ARBA00022982"/>
    </source>
</evidence>
<keyword evidence="4" id="KW-0676">Redox-active center</keyword>
<gene>
    <name evidence="6" type="ORF">AYI68_g682</name>
</gene>
<dbReference type="SUPFAM" id="SSF52833">
    <property type="entry name" value="Thioredoxin-like"/>
    <property type="match status" value="1"/>
</dbReference>
<dbReference type="InterPro" id="IPR002109">
    <property type="entry name" value="Glutaredoxin"/>
</dbReference>
<dbReference type="PRINTS" id="PR00160">
    <property type="entry name" value="GLUTAREDOXIN"/>
</dbReference>
<accession>A0A1R0H7T8</accession>
<dbReference type="PROSITE" id="PS51354">
    <property type="entry name" value="GLUTAREDOXIN_2"/>
    <property type="match status" value="1"/>
</dbReference>
<keyword evidence="2" id="KW-0249">Electron transport</keyword>
<dbReference type="PANTHER" id="PTHR45694:SF18">
    <property type="entry name" value="GLUTAREDOXIN-1-RELATED"/>
    <property type="match status" value="1"/>
</dbReference>
<dbReference type="PANTHER" id="PTHR45694">
    <property type="entry name" value="GLUTAREDOXIN 2"/>
    <property type="match status" value="1"/>
</dbReference>
<dbReference type="FunFam" id="3.40.30.10:FF:000026">
    <property type="entry name" value="Glutaredoxin 2"/>
    <property type="match status" value="1"/>
</dbReference>
<evidence type="ECO:0000259" key="5">
    <source>
        <dbReference type="Pfam" id="PF00462"/>
    </source>
</evidence>
<evidence type="ECO:0000313" key="7">
    <source>
        <dbReference type="Proteomes" id="UP000187455"/>
    </source>
</evidence>
<keyword evidence="7" id="KW-1185">Reference proteome</keyword>
<dbReference type="Gene3D" id="3.40.30.10">
    <property type="entry name" value="Glutaredoxin"/>
    <property type="match status" value="1"/>
</dbReference>
<evidence type="ECO:0000256" key="1">
    <source>
        <dbReference type="ARBA" id="ARBA00022448"/>
    </source>
</evidence>
<dbReference type="NCBIfam" id="TIGR02180">
    <property type="entry name" value="GRX_euk"/>
    <property type="match status" value="1"/>
</dbReference>
<dbReference type="Pfam" id="PF00462">
    <property type="entry name" value="Glutaredoxin"/>
    <property type="match status" value="1"/>
</dbReference>
<dbReference type="InterPro" id="IPR036249">
    <property type="entry name" value="Thioredoxin-like_sf"/>
</dbReference>
<dbReference type="AlphaFoldDB" id="A0A1R0H7T8"/>
<dbReference type="GO" id="GO:0015038">
    <property type="term" value="F:glutathione disulfide oxidoreductase activity"/>
    <property type="evidence" value="ECO:0007669"/>
    <property type="project" value="TreeGrafter"/>
</dbReference>
<keyword evidence="3" id="KW-1015">Disulfide bond</keyword>
<dbReference type="OrthoDB" id="418495at2759"/>
<dbReference type="EMBL" id="LSSL01000225">
    <property type="protein sequence ID" value="OLY85134.1"/>
    <property type="molecule type" value="Genomic_DNA"/>
</dbReference>
<reference evidence="6 7" key="1">
    <citation type="journal article" date="2016" name="Mol. Biol. Evol.">
        <title>Genome-Wide Survey of Gut Fungi (Harpellales) Reveals the First Horizontally Transferred Ubiquitin Gene from a Mosquito Host.</title>
        <authorList>
            <person name="Wang Y."/>
            <person name="White M.M."/>
            <person name="Kvist S."/>
            <person name="Moncalvo J.M."/>
        </authorList>
    </citation>
    <scope>NUCLEOTIDE SEQUENCE [LARGE SCALE GENOMIC DNA]</scope>
    <source>
        <strain evidence="6 7">ALG-7-W6</strain>
    </source>
</reference>
<keyword evidence="1" id="KW-0813">Transport</keyword>
<sequence>MSTQQLVKTLISSNKAIVFSKTYCPYCTLAKENLTKLNVAFKTIELDTDPKGSEIQNALFELTKQRSVPNIFINSKHVGGSDDLRALIRNKKIQSFLSN</sequence>
<evidence type="ECO:0000313" key="6">
    <source>
        <dbReference type="EMBL" id="OLY85134.1"/>
    </source>
</evidence>
<feature type="domain" description="Glutaredoxin" evidence="5">
    <location>
        <begin position="17"/>
        <end position="78"/>
    </location>
</feature>
<dbReference type="Proteomes" id="UP000187455">
    <property type="component" value="Unassembled WGS sequence"/>
</dbReference>
<proteinExistence type="predicted"/>
<dbReference type="GO" id="GO:0005737">
    <property type="term" value="C:cytoplasm"/>
    <property type="evidence" value="ECO:0007669"/>
    <property type="project" value="TreeGrafter"/>
</dbReference>
<dbReference type="PROSITE" id="PS00195">
    <property type="entry name" value="GLUTAREDOXIN_1"/>
    <property type="match status" value="1"/>
</dbReference>
<comment type="caution">
    <text evidence="6">The sequence shown here is derived from an EMBL/GenBank/DDBJ whole genome shotgun (WGS) entry which is preliminary data.</text>
</comment>
<evidence type="ECO:0000256" key="3">
    <source>
        <dbReference type="ARBA" id="ARBA00023157"/>
    </source>
</evidence>
<name>A0A1R0H7T8_9FUNG</name>
<dbReference type="CDD" id="cd03419">
    <property type="entry name" value="GRX_GRXh_1_2_like"/>
    <property type="match status" value="1"/>
</dbReference>
<dbReference type="STRING" id="133383.A0A1R0H7T8"/>
<evidence type="ECO:0000256" key="4">
    <source>
        <dbReference type="ARBA" id="ARBA00023284"/>
    </source>
</evidence>